<feature type="compositionally biased region" description="Low complexity" evidence="1">
    <location>
        <begin position="61"/>
        <end position="70"/>
    </location>
</feature>
<dbReference type="RefSeq" id="WP_369142693.1">
    <property type="nucleotide sequence ID" value="NZ_CP163444.1"/>
</dbReference>
<name>A0AB39SRJ6_9ACTN</name>
<evidence type="ECO:0000313" key="3">
    <source>
        <dbReference type="EMBL" id="XDQ69946.1"/>
    </source>
</evidence>
<evidence type="ECO:0000256" key="1">
    <source>
        <dbReference type="SAM" id="MobiDB-lite"/>
    </source>
</evidence>
<protein>
    <submittedName>
        <fullName evidence="3">Uncharacterized protein</fullName>
    </submittedName>
</protein>
<keyword evidence="2" id="KW-1133">Transmembrane helix</keyword>
<dbReference type="EMBL" id="CP163444">
    <property type="protein sequence ID" value="XDQ69946.1"/>
    <property type="molecule type" value="Genomic_DNA"/>
</dbReference>
<sequence length="139" mass="14216">MESEVKRRPRAATWWSRLVLAAVLLVGIVLMHVLGHPGERADAAHESGGHVSAASEEHTGAHAGHAKQPAPAHGAAGAAAVCLAVLGAGIGLLLSVRGVLVRRRGAGAPPPARIAHALWAIPPPTPPGSLLTRLSLLRI</sequence>
<feature type="transmembrane region" description="Helical" evidence="2">
    <location>
        <begin position="75"/>
        <end position="94"/>
    </location>
</feature>
<dbReference type="AlphaFoldDB" id="A0AB39SRJ6"/>
<gene>
    <name evidence="3" type="ORF">AB5J54_05145</name>
</gene>
<keyword evidence="2" id="KW-0472">Membrane</keyword>
<feature type="region of interest" description="Disordered" evidence="1">
    <location>
        <begin position="40"/>
        <end position="70"/>
    </location>
</feature>
<organism evidence="3">
    <name type="scientific">Streptomyces sp. R44</name>
    <dbReference type="NCBI Taxonomy" id="3238633"/>
    <lineage>
        <taxon>Bacteria</taxon>
        <taxon>Bacillati</taxon>
        <taxon>Actinomycetota</taxon>
        <taxon>Actinomycetes</taxon>
        <taxon>Kitasatosporales</taxon>
        <taxon>Streptomycetaceae</taxon>
        <taxon>Streptomyces</taxon>
    </lineage>
</organism>
<proteinExistence type="predicted"/>
<accession>A0AB39SRJ6</accession>
<keyword evidence="2" id="KW-0812">Transmembrane</keyword>
<dbReference type="Pfam" id="PF19650">
    <property type="entry name" value="DUF6153"/>
    <property type="match status" value="1"/>
</dbReference>
<dbReference type="InterPro" id="IPR046151">
    <property type="entry name" value="DUF6153"/>
</dbReference>
<reference evidence="3" key="1">
    <citation type="submission" date="2024-07" db="EMBL/GenBank/DDBJ databases">
        <authorList>
            <person name="Yu S.T."/>
        </authorList>
    </citation>
    <scope>NUCLEOTIDE SEQUENCE</scope>
    <source>
        <strain evidence="3">R44</strain>
    </source>
</reference>
<evidence type="ECO:0000256" key="2">
    <source>
        <dbReference type="SAM" id="Phobius"/>
    </source>
</evidence>
<feature type="transmembrane region" description="Helical" evidence="2">
    <location>
        <begin position="12"/>
        <end position="34"/>
    </location>
</feature>